<dbReference type="InterPro" id="IPR018247">
    <property type="entry name" value="EF_Hand_1_Ca_BS"/>
</dbReference>
<keyword evidence="1" id="KW-0732">Signal</keyword>
<feature type="domain" description="EF-hand" evidence="2">
    <location>
        <begin position="79"/>
        <end position="114"/>
    </location>
</feature>
<dbReference type="Pfam" id="PF13202">
    <property type="entry name" value="EF-hand_5"/>
    <property type="match status" value="2"/>
</dbReference>
<evidence type="ECO:0000256" key="1">
    <source>
        <dbReference type="SAM" id="SignalP"/>
    </source>
</evidence>
<dbReference type="InterPro" id="IPR002048">
    <property type="entry name" value="EF_hand_dom"/>
</dbReference>
<evidence type="ECO:0000313" key="4">
    <source>
        <dbReference type="Proteomes" id="UP000326367"/>
    </source>
</evidence>
<dbReference type="EMBL" id="VYKI01000011">
    <property type="protein sequence ID" value="KAA8998324.1"/>
    <property type="molecule type" value="Genomic_DNA"/>
</dbReference>
<organism evidence="3 4">
    <name type="scientific">Stenotrophomonas cyclobalanopsidis</name>
    <dbReference type="NCBI Taxonomy" id="2771362"/>
    <lineage>
        <taxon>Bacteria</taxon>
        <taxon>Pseudomonadati</taxon>
        <taxon>Pseudomonadota</taxon>
        <taxon>Gammaproteobacteria</taxon>
        <taxon>Lysobacterales</taxon>
        <taxon>Lysobacteraceae</taxon>
        <taxon>Stenotrophomonas</taxon>
    </lineage>
</organism>
<dbReference type="PROSITE" id="PS50222">
    <property type="entry name" value="EF_HAND_2"/>
    <property type="match status" value="2"/>
</dbReference>
<feature type="chain" id="PRO_5046812768" description="EF-hand domain-containing protein" evidence="1">
    <location>
        <begin position="19"/>
        <end position="131"/>
    </location>
</feature>
<gene>
    <name evidence="3" type="ORF">FJU31_10635</name>
</gene>
<keyword evidence="4" id="KW-1185">Reference proteome</keyword>
<feature type="signal peptide" evidence="1">
    <location>
        <begin position="1"/>
        <end position="18"/>
    </location>
</feature>
<sequence>MRQLLVPLLCLLPLAASAQVTDTATYLQRMDADGDGKVSEAEYVQWMLYAFDHMDRNGDRVLTADELPGGKGRPITREQQRQVIVQRFHMQDANGDGYLDARELSAPPRYRLVTDRVSCGRRISPCLNCPK</sequence>
<dbReference type="InterPro" id="IPR011992">
    <property type="entry name" value="EF-hand-dom_pair"/>
</dbReference>
<dbReference type="Proteomes" id="UP000326367">
    <property type="component" value="Unassembled WGS sequence"/>
</dbReference>
<name>A0ABQ6T0P7_9GAMM</name>
<protein>
    <recommendedName>
        <fullName evidence="2">EF-hand domain-containing protein</fullName>
    </recommendedName>
</protein>
<proteinExistence type="predicted"/>
<accession>A0ABQ6T0P7</accession>
<dbReference type="SUPFAM" id="SSF47473">
    <property type="entry name" value="EF-hand"/>
    <property type="match status" value="1"/>
</dbReference>
<evidence type="ECO:0000313" key="3">
    <source>
        <dbReference type="EMBL" id="KAA8998324.1"/>
    </source>
</evidence>
<comment type="caution">
    <text evidence="3">The sequence shown here is derived from an EMBL/GenBank/DDBJ whole genome shotgun (WGS) entry which is preliminary data.</text>
</comment>
<evidence type="ECO:0000259" key="2">
    <source>
        <dbReference type="PROSITE" id="PS50222"/>
    </source>
</evidence>
<feature type="domain" description="EF-hand" evidence="2">
    <location>
        <begin position="18"/>
        <end position="53"/>
    </location>
</feature>
<reference evidence="3 4" key="1">
    <citation type="journal article" date="2020" name="Antonie Van Leeuwenhoek">
        <title>Stenotrophomonas cyclobalanopsidis sp. nov., isolated from the leaf spot disease of Cyclobalanopsis patelliformis.</title>
        <authorList>
            <person name="Bian D.R."/>
            <person name="Xue H."/>
            <person name="Piao C.G."/>
            <person name="Li Y."/>
        </authorList>
    </citation>
    <scope>NUCLEOTIDE SEQUENCE [LARGE SCALE GENOMIC DNA]</scope>
    <source>
        <strain evidence="3 4">TPQG1-4</strain>
    </source>
</reference>
<dbReference type="PROSITE" id="PS00018">
    <property type="entry name" value="EF_HAND_1"/>
    <property type="match status" value="2"/>
</dbReference>
<dbReference type="Gene3D" id="1.10.238.10">
    <property type="entry name" value="EF-hand"/>
    <property type="match status" value="1"/>
</dbReference>